<dbReference type="InterPro" id="IPR028082">
    <property type="entry name" value="Peripla_BP_I"/>
</dbReference>
<protein>
    <submittedName>
        <fullName evidence="5">DNA-binding LacI/PurR family transcriptional regulator</fullName>
    </submittedName>
</protein>
<reference evidence="5 6" key="1">
    <citation type="submission" date="2017-11" db="EMBL/GenBank/DDBJ databases">
        <title>Genomic Encyclopedia of Archaeal and Bacterial Type Strains, Phase II (KMG-II): From Individual Species to Whole Genera.</title>
        <authorList>
            <person name="Goeker M."/>
        </authorList>
    </citation>
    <scope>NUCLEOTIDE SEQUENCE [LARGE SCALE GENOMIC DNA]</scope>
    <source>
        <strain evidence="5 6">DSM 27393</strain>
    </source>
</reference>
<comment type="caution">
    <text evidence="5">The sequence shown here is derived from an EMBL/GenBank/DDBJ whole genome shotgun (WGS) entry which is preliminary data.</text>
</comment>
<name>A0A2M9CND2_9MICO</name>
<dbReference type="SUPFAM" id="SSF53822">
    <property type="entry name" value="Periplasmic binding protein-like I"/>
    <property type="match status" value="1"/>
</dbReference>
<keyword evidence="6" id="KW-1185">Reference proteome</keyword>
<evidence type="ECO:0000313" key="5">
    <source>
        <dbReference type="EMBL" id="PJJ73392.1"/>
    </source>
</evidence>
<dbReference type="GO" id="GO:0000976">
    <property type="term" value="F:transcription cis-regulatory region binding"/>
    <property type="evidence" value="ECO:0007669"/>
    <property type="project" value="TreeGrafter"/>
</dbReference>
<feature type="domain" description="Transcriptional regulator LacI/GalR-like sensor" evidence="4">
    <location>
        <begin position="108"/>
        <end position="264"/>
    </location>
</feature>
<dbReference type="AlphaFoldDB" id="A0A2M9CND2"/>
<keyword evidence="3" id="KW-0804">Transcription</keyword>
<keyword evidence="1" id="KW-0805">Transcription regulation</keyword>
<evidence type="ECO:0000256" key="3">
    <source>
        <dbReference type="ARBA" id="ARBA00023163"/>
    </source>
</evidence>
<dbReference type="Pfam" id="PF13377">
    <property type="entry name" value="Peripla_BP_3"/>
    <property type="match status" value="1"/>
</dbReference>
<dbReference type="EMBL" id="PGFF01000001">
    <property type="protein sequence ID" value="PJJ73392.1"/>
    <property type="molecule type" value="Genomic_DNA"/>
</dbReference>
<accession>A0A2M9CND2</accession>
<dbReference type="GO" id="GO:0003700">
    <property type="term" value="F:DNA-binding transcription factor activity"/>
    <property type="evidence" value="ECO:0007669"/>
    <property type="project" value="TreeGrafter"/>
</dbReference>
<evidence type="ECO:0000256" key="1">
    <source>
        <dbReference type="ARBA" id="ARBA00023015"/>
    </source>
</evidence>
<dbReference type="InterPro" id="IPR046335">
    <property type="entry name" value="LacI/GalR-like_sensor"/>
</dbReference>
<organism evidence="5 6">
    <name type="scientific">Diaminobutyricimonas aerilata</name>
    <dbReference type="NCBI Taxonomy" id="1162967"/>
    <lineage>
        <taxon>Bacteria</taxon>
        <taxon>Bacillati</taxon>
        <taxon>Actinomycetota</taxon>
        <taxon>Actinomycetes</taxon>
        <taxon>Micrococcales</taxon>
        <taxon>Microbacteriaceae</taxon>
        <taxon>Diaminobutyricimonas</taxon>
    </lineage>
</organism>
<dbReference type="PANTHER" id="PTHR30146:SF155">
    <property type="entry name" value="ALANINE RACEMASE"/>
    <property type="match status" value="1"/>
</dbReference>
<evidence type="ECO:0000259" key="4">
    <source>
        <dbReference type="Pfam" id="PF13377"/>
    </source>
</evidence>
<sequence length="268" mass="27948">MARRTPGAGGVEPFYTDLVLGMEDVLLPLDGAVLLRVIDDPAEETVDYRRWSRTREVAGVVVADFVEDDPRVALLSELELPAILLGGDPSWPLPSVDVDNARAVEDAVAFLVGLGHRRIGRVAGPGGLLHTIARSTAFDAAVARYGVTGESIEGDYSVASGADGTRALLAGFAPTAIIYDNALTATAGLEAAKADGLRVPHDLSLLAWDDSVLCQLSDPPLSVMQRDVRTVGAAAARGLVDAIRGERGTVVHAPSAVVVERGTTAPPA</sequence>
<evidence type="ECO:0000313" key="6">
    <source>
        <dbReference type="Proteomes" id="UP000228758"/>
    </source>
</evidence>
<gene>
    <name evidence="5" type="ORF">CLV46_2979</name>
</gene>
<dbReference type="CDD" id="cd06267">
    <property type="entry name" value="PBP1_LacI_sugar_binding-like"/>
    <property type="match status" value="1"/>
</dbReference>
<dbReference type="Gene3D" id="3.40.50.2300">
    <property type="match status" value="2"/>
</dbReference>
<keyword evidence="2 5" id="KW-0238">DNA-binding</keyword>
<evidence type="ECO:0000256" key="2">
    <source>
        <dbReference type="ARBA" id="ARBA00023125"/>
    </source>
</evidence>
<dbReference type="Proteomes" id="UP000228758">
    <property type="component" value="Unassembled WGS sequence"/>
</dbReference>
<dbReference type="PANTHER" id="PTHR30146">
    <property type="entry name" value="LACI-RELATED TRANSCRIPTIONAL REPRESSOR"/>
    <property type="match status" value="1"/>
</dbReference>
<proteinExistence type="predicted"/>